<dbReference type="PANTHER" id="PTHR13620:SF104">
    <property type="entry name" value="EXONUCLEASE 3'-5' DOMAIN-CONTAINING PROTEIN 2"/>
    <property type="match status" value="1"/>
</dbReference>
<dbReference type="GO" id="GO:0005737">
    <property type="term" value="C:cytoplasm"/>
    <property type="evidence" value="ECO:0007669"/>
    <property type="project" value="TreeGrafter"/>
</dbReference>
<feature type="compositionally biased region" description="Basic residues" evidence="3">
    <location>
        <begin position="253"/>
        <end position="265"/>
    </location>
</feature>
<evidence type="ECO:0000313" key="6">
    <source>
        <dbReference type="Proteomes" id="UP001190700"/>
    </source>
</evidence>
<keyword evidence="2" id="KW-0378">Hydrolase</keyword>
<dbReference type="GO" id="GO:0005634">
    <property type="term" value="C:nucleus"/>
    <property type="evidence" value="ECO:0007669"/>
    <property type="project" value="TreeGrafter"/>
</dbReference>
<dbReference type="InterPro" id="IPR002562">
    <property type="entry name" value="3'-5'_exonuclease_dom"/>
</dbReference>
<keyword evidence="6" id="KW-1185">Reference proteome</keyword>
<keyword evidence="1" id="KW-0540">Nuclease</keyword>
<protein>
    <recommendedName>
        <fullName evidence="4">3'-5' exonuclease domain-containing protein</fullName>
    </recommendedName>
</protein>
<sequence length="265" mass="29679">METAASDSDQSGTSNFQMPEIRYCTDPGEVDTVVWEHFAEAKLIGFDIEWKPNTIKGQDSWTAVVQVSTSAVSLVAHVSQMCCDAPQGEALPRDLRWLLENPEVLKCGVGIVQDLQKLSTDFNIDATRSYLDVGVIAAAHGIPSNGIKNLANHFGLVINKSKSVSMSNWERRRLSETQVFYAAQDAYMGIWLLQRIFASYGEIYPSIFEWARPFSDLSTFKQCLNVQEFSVFAPLVQQTLAAERAAQRERSTARRNRNSQHTPKP</sequence>
<name>A0AAE0BA71_9CHLO</name>
<organism evidence="5 6">
    <name type="scientific">Cymbomonas tetramitiformis</name>
    <dbReference type="NCBI Taxonomy" id="36881"/>
    <lineage>
        <taxon>Eukaryota</taxon>
        <taxon>Viridiplantae</taxon>
        <taxon>Chlorophyta</taxon>
        <taxon>Pyramimonadophyceae</taxon>
        <taxon>Pyramimonadales</taxon>
        <taxon>Pyramimonadaceae</taxon>
        <taxon>Cymbomonas</taxon>
    </lineage>
</organism>
<evidence type="ECO:0000313" key="5">
    <source>
        <dbReference type="EMBL" id="KAK3232681.1"/>
    </source>
</evidence>
<dbReference type="PANTHER" id="PTHR13620">
    <property type="entry name" value="3-5 EXONUCLEASE"/>
    <property type="match status" value="1"/>
</dbReference>
<evidence type="ECO:0000259" key="4">
    <source>
        <dbReference type="Pfam" id="PF01612"/>
    </source>
</evidence>
<dbReference type="GO" id="GO:0008408">
    <property type="term" value="F:3'-5' exonuclease activity"/>
    <property type="evidence" value="ECO:0007669"/>
    <property type="project" value="InterPro"/>
</dbReference>
<dbReference type="Pfam" id="PF01612">
    <property type="entry name" value="DNA_pol_A_exo1"/>
    <property type="match status" value="1"/>
</dbReference>
<dbReference type="EMBL" id="LGRX02035928">
    <property type="protein sequence ID" value="KAK3232681.1"/>
    <property type="molecule type" value="Genomic_DNA"/>
</dbReference>
<dbReference type="GO" id="GO:0006139">
    <property type="term" value="P:nucleobase-containing compound metabolic process"/>
    <property type="evidence" value="ECO:0007669"/>
    <property type="project" value="InterPro"/>
</dbReference>
<gene>
    <name evidence="5" type="ORF">CYMTET_56982</name>
</gene>
<reference evidence="5 6" key="1">
    <citation type="journal article" date="2015" name="Genome Biol. Evol.">
        <title>Comparative Genomics of a Bacterivorous Green Alga Reveals Evolutionary Causalities and Consequences of Phago-Mixotrophic Mode of Nutrition.</title>
        <authorList>
            <person name="Burns J.A."/>
            <person name="Paasch A."/>
            <person name="Narechania A."/>
            <person name="Kim E."/>
        </authorList>
    </citation>
    <scope>NUCLEOTIDE SEQUENCE [LARGE SCALE GENOMIC DNA]</scope>
    <source>
        <strain evidence="5 6">PLY_AMNH</strain>
    </source>
</reference>
<dbReference type="AlphaFoldDB" id="A0AAE0BA71"/>
<evidence type="ECO:0000256" key="3">
    <source>
        <dbReference type="SAM" id="MobiDB-lite"/>
    </source>
</evidence>
<dbReference type="InterPro" id="IPR012337">
    <property type="entry name" value="RNaseH-like_sf"/>
</dbReference>
<evidence type="ECO:0000256" key="1">
    <source>
        <dbReference type="ARBA" id="ARBA00022722"/>
    </source>
</evidence>
<comment type="caution">
    <text evidence="5">The sequence shown here is derived from an EMBL/GenBank/DDBJ whole genome shotgun (WGS) entry which is preliminary data.</text>
</comment>
<evidence type="ECO:0000256" key="2">
    <source>
        <dbReference type="ARBA" id="ARBA00022801"/>
    </source>
</evidence>
<dbReference type="CDD" id="cd06141">
    <property type="entry name" value="WRN_exo"/>
    <property type="match status" value="1"/>
</dbReference>
<proteinExistence type="predicted"/>
<dbReference type="Gene3D" id="3.30.420.10">
    <property type="entry name" value="Ribonuclease H-like superfamily/Ribonuclease H"/>
    <property type="match status" value="1"/>
</dbReference>
<dbReference type="InterPro" id="IPR036397">
    <property type="entry name" value="RNaseH_sf"/>
</dbReference>
<dbReference type="Proteomes" id="UP001190700">
    <property type="component" value="Unassembled WGS sequence"/>
</dbReference>
<dbReference type="GO" id="GO:0003676">
    <property type="term" value="F:nucleic acid binding"/>
    <property type="evidence" value="ECO:0007669"/>
    <property type="project" value="InterPro"/>
</dbReference>
<accession>A0AAE0BA71</accession>
<dbReference type="SUPFAM" id="SSF53098">
    <property type="entry name" value="Ribonuclease H-like"/>
    <property type="match status" value="1"/>
</dbReference>
<feature type="domain" description="3'-5' exonuclease" evidence="4">
    <location>
        <begin position="36"/>
        <end position="195"/>
    </location>
</feature>
<dbReference type="InterPro" id="IPR051132">
    <property type="entry name" value="3-5_Exonuclease_domain"/>
</dbReference>
<feature type="region of interest" description="Disordered" evidence="3">
    <location>
        <begin position="246"/>
        <end position="265"/>
    </location>
</feature>